<dbReference type="AlphaFoldDB" id="A0A285CT51"/>
<keyword evidence="3" id="KW-1185">Reference proteome</keyword>
<dbReference type="RefSeq" id="WP_176504522.1">
    <property type="nucleotide sequence ID" value="NZ_OAOQ01000005.1"/>
</dbReference>
<sequence length="386" mass="39757">MARIANLHDAGRALAAHLRGLIQPALTDVLAAPPLDNPAAQAEAVRLSLLWVTPQPTHRNDPWVTGGDGQSRPPPVSLSAFYLVTAYGTSGAGEPTQAINRLGQALQAIETRPVIDLPIAASAGIDPVPGSGRLTIAVVPVAADLMEKIFTPLQVRHRPWALVELGPVQLDRLAAPRPAPDLVAPGGLRLEGPQPVTRPVIRAMHPAPLGAGRRLRLDTVEAGGATALLIGAARFAFADAPAGPDQIARPDGEGRVFATYPAASATGALDVILIGPDGPSERHPLTVTEAGLAALDAPLAPLPPGADLVLTGAGLATAERIFLWPERGIRSPAEVIGLAPAVVLAGQVSASRAALDAAGLRPIPHLVALRLDTGRFTPPVLLEIAP</sequence>
<evidence type="ECO:0000313" key="3">
    <source>
        <dbReference type="Proteomes" id="UP000219467"/>
    </source>
</evidence>
<evidence type="ECO:0000313" key="2">
    <source>
        <dbReference type="EMBL" id="SNX70236.1"/>
    </source>
</evidence>
<evidence type="ECO:0000259" key="1">
    <source>
        <dbReference type="Pfam" id="PF14065"/>
    </source>
</evidence>
<organism evidence="2 3">
    <name type="scientific">Cereibacter ovatus</name>
    <dbReference type="NCBI Taxonomy" id="439529"/>
    <lineage>
        <taxon>Bacteria</taxon>
        <taxon>Pseudomonadati</taxon>
        <taxon>Pseudomonadota</taxon>
        <taxon>Alphaproteobacteria</taxon>
        <taxon>Rhodobacterales</taxon>
        <taxon>Paracoccaceae</taxon>
        <taxon>Cereibacter</taxon>
    </lineage>
</organism>
<dbReference type="Pfam" id="PF14065">
    <property type="entry name" value="Pvc16_N"/>
    <property type="match status" value="1"/>
</dbReference>
<proteinExistence type="predicted"/>
<name>A0A285CT51_9RHOB</name>
<feature type="domain" description="Pvc16 N-terminal" evidence="1">
    <location>
        <begin position="17"/>
        <end position="179"/>
    </location>
</feature>
<dbReference type="Proteomes" id="UP000219467">
    <property type="component" value="Unassembled WGS sequence"/>
</dbReference>
<reference evidence="3" key="1">
    <citation type="submission" date="2017-08" db="EMBL/GenBank/DDBJ databases">
        <authorList>
            <person name="Varghese N."/>
            <person name="Submissions S."/>
        </authorList>
    </citation>
    <scope>NUCLEOTIDE SEQUENCE [LARGE SCALE GENOMIC DNA]</scope>
    <source>
        <strain evidence="3">JA234</strain>
    </source>
</reference>
<dbReference type="EMBL" id="OAOQ01000005">
    <property type="protein sequence ID" value="SNX70236.1"/>
    <property type="molecule type" value="Genomic_DNA"/>
</dbReference>
<protein>
    <submittedName>
        <fullName evidence="2">Uncharacterized protein DUF4255</fullName>
    </submittedName>
</protein>
<accession>A0A285CT51</accession>
<gene>
    <name evidence="2" type="ORF">SAMN05878503_105145</name>
</gene>
<dbReference type="InterPro" id="IPR025351">
    <property type="entry name" value="Pvc16_N"/>
</dbReference>